<comment type="similarity">
    <text evidence="1 2">Belongs to the glutamate synthase family.</text>
</comment>
<organism evidence="5 6">
    <name type="scientific">Mucilaginibacter aquariorum</name>
    <dbReference type="NCBI Taxonomy" id="2967225"/>
    <lineage>
        <taxon>Bacteria</taxon>
        <taxon>Pseudomonadati</taxon>
        <taxon>Bacteroidota</taxon>
        <taxon>Sphingobacteriia</taxon>
        <taxon>Sphingobacteriales</taxon>
        <taxon>Sphingobacteriaceae</taxon>
        <taxon>Mucilaginibacter</taxon>
    </lineage>
</organism>
<keyword evidence="6" id="KW-1185">Reference proteome</keyword>
<keyword evidence="3" id="KW-0472">Membrane</keyword>
<reference evidence="5 6" key="1">
    <citation type="submission" date="2022-07" db="EMBL/GenBank/DDBJ databases">
        <title>Mucilaginibacter sp. JC4.</title>
        <authorList>
            <person name="Le V."/>
            <person name="Ko S.-R."/>
            <person name="Ahn C.-Y."/>
            <person name="Oh H.-M."/>
        </authorList>
    </citation>
    <scope>NUCLEOTIDE SEQUENCE [LARGE SCALE GENOMIC DNA]</scope>
    <source>
        <strain evidence="5 6">JC4</strain>
    </source>
</reference>
<feature type="transmembrane region" description="Helical" evidence="3">
    <location>
        <begin position="12"/>
        <end position="30"/>
    </location>
</feature>
<dbReference type="PIRSF" id="PIRSF006429">
    <property type="entry name" value="GOGAT_lg_2"/>
    <property type="match status" value="1"/>
</dbReference>
<dbReference type="EMBL" id="JANHOH010000001">
    <property type="protein sequence ID" value="MCQ6958374.1"/>
    <property type="molecule type" value="Genomic_DNA"/>
</dbReference>
<evidence type="ECO:0000313" key="6">
    <source>
        <dbReference type="Proteomes" id="UP001204376"/>
    </source>
</evidence>
<dbReference type="InterPro" id="IPR013785">
    <property type="entry name" value="Aldolase_TIM"/>
</dbReference>
<accession>A0ABT1T1C7</accession>
<dbReference type="Proteomes" id="UP001204376">
    <property type="component" value="Unassembled WGS sequence"/>
</dbReference>
<gene>
    <name evidence="5" type="ORF">NPE20_10410</name>
</gene>
<evidence type="ECO:0000259" key="4">
    <source>
        <dbReference type="Pfam" id="PF01645"/>
    </source>
</evidence>
<keyword evidence="3" id="KW-1133">Transmembrane helix</keyword>
<dbReference type="Gene3D" id="3.20.20.70">
    <property type="entry name" value="Aldolase class I"/>
    <property type="match status" value="1"/>
</dbReference>
<name>A0ABT1T1C7_9SPHI</name>
<sequence length="520" mass="56741">MFPIIRRISVQAVIVTFFAFFCLTAWLAVFFLNACWLWAAIPATGLLTLAFADIRQHQHSILRNYPVVGHLRSLFEAFRPELRQYFWESDLDGKPFSRRQRSLVYQRSKESQETVAFGTQLDVGAAGHEWIAHSIYPSLFKGDLHIMIGNKQCAQPYKSSILNIGALSFGALSDAAISALNQGAKIGGFAQNTGEGGISPYHLMGGDLIWQIGTGYFGCRDAFGRFDADLFKSVAVNPLVKMIELKLSQGAKPGLGGMLPASKNTAEIAGIRNITPGTDVISPAGHTAFSNAKDMIRFVGKLRSLSDGKPVGIKLCIGSKREFREICDAIYAGNIIPDFITIDGAEGGTGAAPVEFSDHVGMPLYEAIAFAARVLREYHLEKSIRIIASGKITDGFDIIRALALGASGCYSARAMMFSLGCIQALQCHSDKCPVGIATQDRSRVHGLVASDKRVRVANYHRNTLKATVKLLEACGCEDLSEIDPANIFRKLKEGRSASYQAIYFAESEDMQSLLEVSSFN</sequence>
<dbReference type="CDD" id="cd02808">
    <property type="entry name" value="GltS_FMN"/>
    <property type="match status" value="1"/>
</dbReference>
<evidence type="ECO:0000313" key="5">
    <source>
        <dbReference type="EMBL" id="MCQ6958374.1"/>
    </source>
</evidence>
<feature type="domain" description="Glutamate synthase" evidence="4">
    <location>
        <begin position="160"/>
        <end position="475"/>
    </location>
</feature>
<proteinExistence type="inferred from homology"/>
<dbReference type="InterPro" id="IPR024188">
    <property type="entry name" value="GltB"/>
</dbReference>
<evidence type="ECO:0000256" key="1">
    <source>
        <dbReference type="ARBA" id="ARBA00009716"/>
    </source>
</evidence>
<dbReference type="PANTHER" id="PTHR43819">
    <property type="entry name" value="ARCHAEAL-TYPE GLUTAMATE SYNTHASE [NADPH]"/>
    <property type="match status" value="1"/>
</dbReference>
<dbReference type="SUPFAM" id="SSF51395">
    <property type="entry name" value="FMN-linked oxidoreductases"/>
    <property type="match status" value="1"/>
</dbReference>
<comment type="caution">
    <text evidence="5">The sequence shown here is derived from an EMBL/GenBank/DDBJ whole genome shotgun (WGS) entry which is preliminary data.</text>
</comment>
<dbReference type="RefSeq" id="WP_256538549.1">
    <property type="nucleotide sequence ID" value="NZ_JANHOH010000001.1"/>
</dbReference>
<protein>
    <submittedName>
        <fullName evidence="5">FMN-binding glutamate synthase family protein</fullName>
    </submittedName>
</protein>
<evidence type="ECO:0000256" key="2">
    <source>
        <dbReference type="PIRNR" id="PIRNR006429"/>
    </source>
</evidence>
<evidence type="ECO:0000256" key="3">
    <source>
        <dbReference type="SAM" id="Phobius"/>
    </source>
</evidence>
<dbReference type="PANTHER" id="PTHR43819:SF1">
    <property type="entry name" value="ARCHAEAL-TYPE GLUTAMATE SYNTHASE [NADPH]"/>
    <property type="match status" value="1"/>
</dbReference>
<dbReference type="Pfam" id="PF01645">
    <property type="entry name" value="Glu_synthase"/>
    <property type="match status" value="1"/>
</dbReference>
<keyword evidence="3" id="KW-0812">Transmembrane</keyword>
<dbReference type="InterPro" id="IPR002932">
    <property type="entry name" value="Glu_synthdom"/>
</dbReference>